<gene>
    <name evidence="1" type="ORF">B1sIIB91_00935</name>
</gene>
<dbReference type="Proteomes" id="UP000217210">
    <property type="component" value="Chromosome"/>
</dbReference>
<dbReference type="AlphaFoldDB" id="A0A249L343"/>
<evidence type="ECO:0000313" key="2">
    <source>
        <dbReference type="Proteomes" id="UP000217210"/>
    </source>
</evidence>
<dbReference type="Gene3D" id="3.30.470.20">
    <property type="entry name" value="ATP-grasp fold, B domain"/>
    <property type="match status" value="1"/>
</dbReference>
<dbReference type="RefSeq" id="WP_095687774.1">
    <property type="nucleotide sequence ID" value="NZ_CP016779.1"/>
</dbReference>
<protein>
    <submittedName>
        <fullName evidence="1">5-(Carboxyamino)imidazole ribonucleotide synthase</fullName>
    </submittedName>
</protein>
<dbReference type="EMBL" id="CP016779">
    <property type="protein sequence ID" value="ASY23498.1"/>
    <property type="molecule type" value="Genomic_DNA"/>
</dbReference>
<sequence length="273" mass="30378">MTFPTVGIIASHQVRGIYEFEALKLGIKVNFISEKCSVEELIEFSQGCDLIYVDPKIISPASIKTVEKAGIKIYPSTNTLEQFQKISTSKNNGERLSILVARSAHLQVSTWSITLITDNLTITPAPGMNFEQSQDIQLSALKLADEIGLIGAVELLVDANDYKKLLDVNWLAPNSGYWSQIGSKTNFYEQNLRAVLDLPLGSTDINSQFILTGKLSSDPTSDDYRPYLHLMARNPELKFNQVSKEVGITGDNLEDLLTEVIHTQQYYSGEINE</sequence>
<evidence type="ECO:0000313" key="1">
    <source>
        <dbReference type="EMBL" id="ASY23498.1"/>
    </source>
</evidence>
<dbReference type="PANTHER" id="PTHR11609:SF5">
    <property type="entry name" value="PHOSPHORIBOSYLAMINOIMIDAZOLE CARBOXYLASE"/>
    <property type="match status" value="1"/>
</dbReference>
<name>A0A249L343_9ACTN</name>
<dbReference type="SUPFAM" id="SSF56059">
    <property type="entry name" value="Glutathione synthetase ATP-binding domain-like"/>
    <property type="match status" value="1"/>
</dbReference>
<reference evidence="1 2" key="1">
    <citation type="submission" date="2016-07" db="EMBL/GenBank/DDBJ databases">
        <title>High microdiversification within the ubiquitous acI lineage of Actinobacteria.</title>
        <authorList>
            <person name="Neuenschwander S.M."/>
            <person name="Salcher M."/>
            <person name="Ghai R."/>
            <person name="Pernthaler J."/>
        </authorList>
    </citation>
    <scope>NUCLEOTIDE SEQUENCE [LARGE SCALE GENOMIC DNA]</scope>
    <source>
        <strain evidence="1">MMS-IIB-91</strain>
    </source>
</reference>
<organism evidence="1 2">
    <name type="scientific">Candidatus Nanopelagicus abundans</name>
    <dbReference type="NCBI Taxonomy" id="1884916"/>
    <lineage>
        <taxon>Bacteria</taxon>
        <taxon>Bacillati</taxon>
        <taxon>Actinomycetota</taxon>
        <taxon>Actinomycetes</taxon>
        <taxon>Candidatus Nanopelagicales</taxon>
        <taxon>Candidatus Nanopelagicaceae</taxon>
        <taxon>Candidatus Nanopelagicus</taxon>
    </lineage>
</organism>
<dbReference type="KEGG" id="nab:B1sIIB91_00935"/>
<dbReference type="GO" id="GO:0005829">
    <property type="term" value="C:cytosol"/>
    <property type="evidence" value="ECO:0007669"/>
    <property type="project" value="TreeGrafter"/>
</dbReference>
<accession>A0A249L343</accession>
<dbReference type="OrthoDB" id="9804625at2"/>
<dbReference type="PANTHER" id="PTHR11609">
    <property type="entry name" value="PURINE BIOSYNTHESIS PROTEIN 6/7, PUR6/7"/>
    <property type="match status" value="1"/>
</dbReference>
<keyword evidence="2" id="KW-1185">Reference proteome</keyword>
<proteinExistence type="predicted"/>